<dbReference type="EMBL" id="JQ844253">
    <property type="protein sequence ID" value="AGS53817.1"/>
    <property type="molecule type" value="Genomic_DNA"/>
</dbReference>
<name>A0A806KGU3_9BACT</name>
<dbReference type="AlphaFoldDB" id="A0A806KGU3"/>
<dbReference type="InterPro" id="IPR006674">
    <property type="entry name" value="HD_domain"/>
</dbReference>
<sequence length="412" mass="46495">MNKTNGKTIEASLNEDYTHPVRDVLWGHIYMTEKQAELTSCAPFIRLCRIFQLGPVYLTYPGATHTRASHSIGVYHLGKRLLQNLAERGASAWLSPEGVKSFLAACLLHDLGHFPYTHSLKELSLRSHESLTGAIIMKEPLKSLVAATGADPQLTAAIIDKETKDKGDELHFYRKLLSGVLDPDKLDYLNRDARYCGVPYGAQDVDFILSKLLPNKERGVNIDSRLIPNVESILFSKYLMYRTVYWHHQVRAATSMIKKALITCLKSEKITENELYDLDDHSLFALLAERTGDTLASSVRDGRIFIKAAEFPANKVNIDAIRKIDTRSRLEEQLALKMGIEQVIIDVPEPVSFETGLFVIDEGLNFSESSSAFKAETVNSFVESLYTVRIFIDQKYREKIKTFSEVYGILLK</sequence>
<evidence type="ECO:0000259" key="1">
    <source>
        <dbReference type="SMART" id="SM00471"/>
    </source>
</evidence>
<dbReference type="InterPro" id="IPR050135">
    <property type="entry name" value="dGTPase-like"/>
</dbReference>
<proteinExistence type="predicted"/>
<evidence type="ECO:0000313" key="2">
    <source>
        <dbReference type="EMBL" id="AGS53817.1"/>
    </source>
</evidence>
<dbReference type="Gene3D" id="1.10.3210.10">
    <property type="entry name" value="Hypothetical protein af1432"/>
    <property type="match status" value="1"/>
</dbReference>
<dbReference type="InterPro" id="IPR003607">
    <property type="entry name" value="HD/PDEase_dom"/>
</dbReference>
<dbReference type="Pfam" id="PF19276">
    <property type="entry name" value="HD_assoc_2"/>
    <property type="match status" value="1"/>
</dbReference>
<dbReference type="Pfam" id="PF01966">
    <property type="entry name" value="HD"/>
    <property type="match status" value="1"/>
</dbReference>
<protein>
    <submittedName>
        <fullName evidence="2">Deoxyguanosinetriphosphate triphosphohydrolase</fullName>
        <ecNumber evidence="2">3.1.5.1</ecNumber>
    </submittedName>
</protein>
<keyword evidence="2" id="KW-0378">Hydrolase</keyword>
<dbReference type="PANTHER" id="PTHR11373">
    <property type="entry name" value="DEOXYNUCLEOSIDE TRIPHOSPHATE TRIPHOSPHOHYDROLASE"/>
    <property type="match status" value="1"/>
</dbReference>
<organism evidence="2">
    <name type="scientific">uncultured bacterium contig00054</name>
    <dbReference type="NCBI Taxonomy" id="1181538"/>
    <lineage>
        <taxon>Bacteria</taxon>
        <taxon>environmental samples</taxon>
    </lineage>
</organism>
<dbReference type="EC" id="3.1.5.1" evidence="2"/>
<dbReference type="GO" id="GO:0006203">
    <property type="term" value="P:dGTP catabolic process"/>
    <property type="evidence" value="ECO:0007669"/>
    <property type="project" value="TreeGrafter"/>
</dbReference>
<reference evidence="2" key="1">
    <citation type="submission" date="2012-03" db="EMBL/GenBank/DDBJ databases">
        <title>Functional metagenomics reveals considerable lignocellulase gene clusters in the gut microbiome of a wood-feeding higher termite.</title>
        <authorList>
            <person name="Liu N."/>
        </authorList>
    </citation>
    <scope>NUCLEOTIDE SEQUENCE</scope>
</reference>
<dbReference type="CDD" id="cd00077">
    <property type="entry name" value="HDc"/>
    <property type="match status" value="1"/>
</dbReference>
<accession>A0A806KGU3</accession>
<dbReference type="PANTHER" id="PTHR11373:SF4">
    <property type="entry name" value="DEOXYNUCLEOSIDE TRIPHOSPHATE TRIPHOSPHOHYDROLASE SAMHD1"/>
    <property type="match status" value="1"/>
</dbReference>
<dbReference type="SUPFAM" id="SSF109604">
    <property type="entry name" value="HD-domain/PDEase-like"/>
    <property type="match status" value="1"/>
</dbReference>
<dbReference type="InterPro" id="IPR045509">
    <property type="entry name" value="HD_assoc_2"/>
</dbReference>
<dbReference type="SMART" id="SM00471">
    <property type="entry name" value="HDc"/>
    <property type="match status" value="1"/>
</dbReference>
<feature type="domain" description="HD/PDEase" evidence="1">
    <location>
        <begin position="63"/>
        <end position="198"/>
    </location>
</feature>
<dbReference type="GO" id="GO:0008832">
    <property type="term" value="F:dGTPase activity"/>
    <property type="evidence" value="ECO:0007669"/>
    <property type="project" value="UniProtKB-EC"/>
</dbReference>